<feature type="region of interest" description="Disordered" evidence="1">
    <location>
        <begin position="190"/>
        <end position="275"/>
    </location>
</feature>
<accession>A0A7J6TRI4</accession>
<reference evidence="4 5" key="1">
    <citation type="submission" date="2020-04" db="EMBL/GenBank/DDBJ databases">
        <title>Perkinsus olseni comparative genomics.</title>
        <authorList>
            <person name="Bogema D.R."/>
        </authorList>
    </citation>
    <scope>NUCLEOTIDE SEQUENCE [LARGE SCALE GENOMIC DNA]</scope>
    <source>
        <strain evidence="3">ATCC PRA-205</strain>
        <strain evidence="2 4">ATCC PRA-207</strain>
    </source>
</reference>
<feature type="compositionally biased region" description="Basic and acidic residues" evidence="1">
    <location>
        <begin position="207"/>
        <end position="224"/>
    </location>
</feature>
<dbReference type="EMBL" id="JABANM010005788">
    <property type="protein sequence ID" value="KAF4747010.1"/>
    <property type="molecule type" value="Genomic_DNA"/>
</dbReference>
<dbReference type="EMBL" id="JABANO010029490">
    <property type="protein sequence ID" value="KAF4713451.1"/>
    <property type="molecule type" value="Genomic_DNA"/>
</dbReference>
<name>A0A7J6TRI4_PEROL</name>
<gene>
    <name evidence="3" type="ORF">FOZ62_007554</name>
    <name evidence="2" type="ORF">FOZ63_008325</name>
</gene>
<evidence type="ECO:0000313" key="3">
    <source>
        <dbReference type="EMBL" id="KAF4747010.1"/>
    </source>
</evidence>
<evidence type="ECO:0000313" key="5">
    <source>
        <dbReference type="Proteomes" id="UP000574390"/>
    </source>
</evidence>
<dbReference type="AlphaFoldDB" id="A0A7J6TRI4"/>
<keyword evidence="4" id="KW-1185">Reference proteome</keyword>
<organism evidence="3 5">
    <name type="scientific">Perkinsus olseni</name>
    <name type="common">Perkinsus atlanticus</name>
    <dbReference type="NCBI Taxonomy" id="32597"/>
    <lineage>
        <taxon>Eukaryota</taxon>
        <taxon>Sar</taxon>
        <taxon>Alveolata</taxon>
        <taxon>Perkinsozoa</taxon>
        <taxon>Perkinsea</taxon>
        <taxon>Perkinsida</taxon>
        <taxon>Perkinsidae</taxon>
        <taxon>Perkinsus</taxon>
    </lineage>
</organism>
<evidence type="ECO:0000313" key="4">
    <source>
        <dbReference type="Proteomes" id="UP000553632"/>
    </source>
</evidence>
<dbReference type="Proteomes" id="UP000574390">
    <property type="component" value="Unassembled WGS sequence"/>
</dbReference>
<sequence>MAEDLSQEEIEDLWEFYVRHEDNKPSAECLRVRGGFAALLRSLFEQEGVPSPSAGLVAWIAYDVFGAVEDEIEHRSFLRHFNEFWSGRGDLVPQYGRLRSSWSPPAHAVLGQRKPGRSGTRQKAEERELLTTPSAVEAALNRVSAVGTQAHLEDFQRLTEVDRGTYERDGEPANVRRRTLERDGEPLEVGRVTLGRGGEPLEVGRVTPEKDRQPLEVDRVSLERDGEDALDGPVKTPDSLSAALPAAIRESDESWPSGETPGNDTRAAERPVAADEVEWKDLEVARLLKELEAAEER</sequence>
<dbReference type="Proteomes" id="UP000553632">
    <property type="component" value="Unassembled WGS sequence"/>
</dbReference>
<evidence type="ECO:0000256" key="1">
    <source>
        <dbReference type="SAM" id="MobiDB-lite"/>
    </source>
</evidence>
<proteinExistence type="predicted"/>
<feature type="region of interest" description="Disordered" evidence="1">
    <location>
        <begin position="106"/>
        <end position="127"/>
    </location>
</feature>
<feature type="compositionally biased region" description="Basic and acidic residues" evidence="1">
    <location>
        <begin position="266"/>
        <end position="275"/>
    </location>
</feature>
<evidence type="ECO:0000313" key="2">
    <source>
        <dbReference type="EMBL" id="KAF4713451.1"/>
    </source>
</evidence>
<protein>
    <submittedName>
        <fullName evidence="3">Uncharacterized protein</fullName>
    </submittedName>
</protein>
<comment type="caution">
    <text evidence="3">The sequence shown here is derived from an EMBL/GenBank/DDBJ whole genome shotgun (WGS) entry which is preliminary data.</text>
</comment>